<dbReference type="Proteomes" id="UP000887580">
    <property type="component" value="Unplaced"/>
</dbReference>
<accession>A0AC35FZR6</accession>
<organism evidence="1 2">
    <name type="scientific">Panagrolaimus sp. PS1159</name>
    <dbReference type="NCBI Taxonomy" id="55785"/>
    <lineage>
        <taxon>Eukaryota</taxon>
        <taxon>Metazoa</taxon>
        <taxon>Ecdysozoa</taxon>
        <taxon>Nematoda</taxon>
        <taxon>Chromadorea</taxon>
        <taxon>Rhabditida</taxon>
        <taxon>Tylenchina</taxon>
        <taxon>Panagrolaimomorpha</taxon>
        <taxon>Panagrolaimoidea</taxon>
        <taxon>Panagrolaimidae</taxon>
        <taxon>Panagrolaimus</taxon>
    </lineage>
</organism>
<proteinExistence type="predicted"/>
<sequence>MNQINTSYVSDNLKQLAGITVSERFYLIEMFNCGGFGAIYRTKDILTGTELIAKIEKFNSIMAHNEAKILHELNNIFRKKGAIVQEPIAEVYWFGVTNEFTILLMEPLGPTIRDLKKSLSADRFSISTSLWVAYKMMECMKFIHQNGYIHGDVKPSNFCIGNGMCSRKMFIIDFGVARKCIKDQMPYKNRKTCFIGTARYASLMSQKGIEDLKLGDLWSVYFSTIENLLGQLPWRYEKNRANIIAEKQKLEDLSISKTTVKHPWFSQELGPPPSILLFLQMLQTDKSGGENFDYDSLSAAFNYDLNMLANRTLDWEAEFCDDYIIGQYWNNPYFKKLE</sequence>
<reference evidence="2" key="1">
    <citation type="submission" date="2022-11" db="UniProtKB">
        <authorList>
            <consortium name="WormBaseParasite"/>
        </authorList>
    </citation>
    <scope>IDENTIFICATION</scope>
</reference>
<evidence type="ECO:0000313" key="2">
    <source>
        <dbReference type="WBParaSite" id="PS1159_v2.g22476.t1"/>
    </source>
</evidence>
<protein>
    <submittedName>
        <fullName evidence="2">Protein kinase domain-containing protein</fullName>
    </submittedName>
</protein>
<name>A0AC35FZR6_9BILA</name>
<evidence type="ECO:0000313" key="1">
    <source>
        <dbReference type="Proteomes" id="UP000887580"/>
    </source>
</evidence>
<dbReference type="WBParaSite" id="PS1159_v2.g22476.t1">
    <property type="protein sequence ID" value="PS1159_v2.g22476.t1"/>
    <property type="gene ID" value="PS1159_v2.g22476"/>
</dbReference>